<name>A0ACD5GS95_9CYAN</name>
<organism evidence="1 2">
    <name type="scientific">Desertifilum tharense IPPAS B-1220</name>
    <dbReference type="NCBI Taxonomy" id="1781255"/>
    <lineage>
        <taxon>Bacteria</taxon>
        <taxon>Bacillati</taxon>
        <taxon>Cyanobacteriota</taxon>
        <taxon>Cyanophyceae</taxon>
        <taxon>Desertifilales</taxon>
        <taxon>Desertifilaceae</taxon>
        <taxon>Desertifilum</taxon>
    </lineage>
</organism>
<proteinExistence type="predicted"/>
<gene>
    <name evidence="1" type="ORF">BH720_030160</name>
</gene>
<evidence type="ECO:0000313" key="2">
    <source>
        <dbReference type="Proteomes" id="UP000095472"/>
    </source>
</evidence>
<protein>
    <submittedName>
        <fullName evidence="1">Uncharacterized protein</fullName>
    </submittedName>
</protein>
<sequence>MGALGSGDRSFNTFRTLYPFKGRLFTAPTGRTKGYGQADDCMVRVHRLCHLRPPHPTLASRQPPSFNDPTNLTAFEMVEFNDHLYVGTVNATSGYQIWKTKAEGDPPYQWTQVLASGVLPGQPQRNARQHDRL</sequence>
<dbReference type="EMBL" id="CP182909">
    <property type="protein sequence ID" value="XPM63514.1"/>
    <property type="molecule type" value="Genomic_DNA"/>
</dbReference>
<evidence type="ECO:0000313" key="1">
    <source>
        <dbReference type="EMBL" id="XPM63514.1"/>
    </source>
</evidence>
<accession>A0ACD5GS95</accession>
<reference evidence="1 2" key="1">
    <citation type="journal article" date="2016" name="Genome Announc.">
        <title>Draft Genome Sequence of the Thermotolerant Cyanobacterium Desertifilum sp. IPPAS B-1220.</title>
        <authorList>
            <person name="Mironov K.S."/>
            <person name="Sinetova M.A."/>
            <person name="Bolatkhan K."/>
            <person name="Zayadan B.K."/>
            <person name="Ustinova V.V."/>
            <person name="Kupriyanova E.V."/>
            <person name="Skrypnik A.N."/>
            <person name="Gogoleva N.E."/>
            <person name="Gogolev Y.V."/>
            <person name="Los D.A."/>
        </authorList>
    </citation>
    <scope>NUCLEOTIDE SEQUENCE [LARGE SCALE GENOMIC DNA]</scope>
    <source>
        <strain evidence="1 2">IPPAS B-1220</strain>
    </source>
</reference>
<keyword evidence="2" id="KW-1185">Reference proteome</keyword>
<dbReference type="Proteomes" id="UP000095472">
    <property type="component" value="Chromosome"/>
</dbReference>